<reference evidence="1" key="1">
    <citation type="submission" date="2024-09" db="EMBL/GenBank/DDBJ databases">
        <title>Black Yeasts Isolated from many extreme environments.</title>
        <authorList>
            <person name="Coleine C."/>
            <person name="Stajich J.E."/>
            <person name="Selbmann L."/>
        </authorList>
    </citation>
    <scope>NUCLEOTIDE SEQUENCE</scope>
    <source>
        <strain evidence="1">CCFEE 5737</strain>
    </source>
</reference>
<accession>A0ACC3D0K9</accession>
<comment type="caution">
    <text evidence="1">The sequence shown here is derived from an EMBL/GenBank/DDBJ whole genome shotgun (WGS) entry which is preliminary data.</text>
</comment>
<sequence>MNFLCLSDLIIQYHELNVSKVDEVLGEPSPLDFMRYVSKNRPFIAKKAARNWIACKKWNAEYLLKAMEGQIVNVAISEGVLETTPNNLSFVKPLEVEEKFSDFLEAVQKQERSFQSNPNSDRTSEDTASTSPPTRYAQTQNSNLPSEYASLYPDVPKDGPPFARIALTKTPDAINFWLGNSHSVTALHKDNYENIYVQVVGQKHFVLLPPVEAPCVNEMLLDGCTYALRDSRTEADVDENGLPGIRRGDMEVQRDIPETKVPFACWDPDDPTHRATSFSHLSRPLRVTLDPGDMLYLPAMWYHK</sequence>
<dbReference type="Proteomes" id="UP001186974">
    <property type="component" value="Unassembled WGS sequence"/>
</dbReference>
<keyword evidence="2" id="KW-1185">Reference proteome</keyword>
<feature type="non-terminal residue" evidence="1">
    <location>
        <position position="304"/>
    </location>
</feature>
<dbReference type="EMBL" id="JAWDJW010008897">
    <property type="protein sequence ID" value="KAK3060044.1"/>
    <property type="molecule type" value="Genomic_DNA"/>
</dbReference>
<evidence type="ECO:0000313" key="1">
    <source>
        <dbReference type="EMBL" id="KAK3060044.1"/>
    </source>
</evidence>
<name>A0ACC3D0K9_9PEZI</name>
<protein>
    <submittedName>
        <fullName evidence="1">Uncharacterized protein</fullName>
    </submittedName>
</protein>
<gene>
    <name evidence="1" type="ORF">LTS18_009467</name>
</gene>
<organism evidence="1 2">
    <name type="scientific">Coniosporium uncinatum</name>
    <dbReference type="NCBI Taxonomy" id="93489"/>
    <lineage>
        <taxon>Eukaryota</taxon>
        <taxon>Fungi</taxon>
        <taxon>Dikarya</taxon>
        <taxon>Ascomycota</taxon>
        <taxon>Pezizomycotina</taxon>
        <taxon>Dothideomycetes</taxon>
        <taxon>Dothideomycetes incertae sedis</taxon>
        <taxon>Coniosporium</taxon>
    </lineage>
</organism>
<evidence type="ECO:0000313" key="2">
    <source>
        <dbReference type="Proteomes" id="UP001186974"/>
    </source>
</evidence>
<proteinExistence type="predicted"/>